<name>A0A6A5WGG2_9PLEO</name>
<dbReference type="Proteomes" id="UP000799779">
    <property type="component" value="Unassembled WGS sequence"/>
</dbReference>
<dbReference type="AlphaFoldDB" id="A0A6A5WGG2"/>
<dbReference type="OrthoDB" id="3914127at2759"/>
<reference evidence="1" key="1">
    <citation type="journal article" date="2020" name="Stud. Mycol.">
        <title>101 Dothideomycetes genomes: a test case for predicting lifestyles and emergence of pathogens.</title>
        <authorList>
            <person name="Haridas S."/>
            <person name="Albert R."/>
            <person name="Binder M."/>
            <person name="Bloem J."/>
            <person name="Labutti K."/>
            <person name="Salamov A."/>
            <person name="Andreopoulos B."/>
            <person name="Baker S."/>
            <person name="Barry K."/>
            <person name="Bills G."/>
            <person name="Bluhm B."/>
            <person name="Cannon C."/>
            <person name="Castanera R."/>
            <person name="Culley D."/>
            <person name="Daum C."/>
            <person name="Ezra D."/>
            <person name="Gonzalez J."/>
            <person name="Henrissat B."/>
            <person name="Kuo A."/>
            <person name="Liang C."/>
            <person name="Lipzen A."/>
            <person name="Lutzoni F."/>
            <person name="Magnuson J."/>
            <person name="Mondo S."/>
            <person name="Nolan M."/>
            <person name="Ohm R."/>
            <person name="Pangilinan J."/>
            <person name="Park H.-J."/>
            <person name="Ramirez L."/>
            <person name="Alfaro M."/>
            <person name="Sun H."/>
            <person name="Tritt A."/>
            <person name="Yoshinaga Y."/>
            <person name="Zwiers L.-H."/>
            <person name="Turgeon B."/>
            <person name="Goodwin S."/>
            <person name="Spatafora J."/>
            <person name="Crous P."/>
            <person name="Grigoriev I."/>
        </authorList>
    </citation>
    <scope>NUCLEOTIDE SEQUENCE</scope>
    <source>
        <strain evidence="1">CBS 123094</strain>
    </source>
</reference>
<evidence type="ECO:0000313" key="1">
    <source>
        <dbReference type="EMBL" id="KAF1996746.1"/>
    </source>
</evidence>
<gene>
    <name evidence="1" type="ORF">P154DRAFT_579533</name>
</gene>
<evidence type="ECO:0000313" key="2">
    <source>
        <dbReference type="Proteomes" id="UP000799779"/>
    </source>
</evidence>
<proteinExistence type="predicted"/>
<dbReference type="EMBL" id="ML977621">
    <property type="protein sequence ID" value="KAF1996746.1"/>
    <property type="molecule type" value="Genomic_DNA"/>
</dbReference>
<keyword evidence="2" id="KW-1185">Reference proteome</keyword>
<organism evidence="1 2">
    <name type="scientific">Amniculicola lignicola CBS 123094</name>
    <dbReference type="NCBI Taxonomy" id="1392246"/>
    <lineage>
        <taxon>Eukaryota</taxon>
        <taxon>Fungi</taxon>
        <taxon>Dikarya</taxon>
        <taxon>Ascomycota</taxon>
        <taxon>Pezizomycotina</taxon>
        <taxon>Dothideomycetes</taxon>
        <taxon>Pleosporomycetidae</taxon>
        <taxon>Pleosporales</taxon>
        <taxon>Amniculicolaceae</taxon>
        <taxon>Amniculicola</taxon>
    </lineage>
</organism>
<protein>
    <submittedName>
        <fullName evidence="1">Uncharacterized protein</fullName>
    </submittedName>
</protein>
<sequence length="192" mass="22055">MSALVFATCDLTPENWSDFAKSAAIPAEITLGEPIAPFTLVHTRSPTETELATETGLTIPGPIKTEFLDALWEDIKPYFLKFTELEDHLHVSYVLMLDEQSKTDRKVVILHQTLEQYARSDGTEVNDPYYQEEYTITLTVWKQHRVPYDKAFWIYSLMDDDGPEKEPYLEQVYKEPANKAPVSSLYWLQAGD</sequence>
<accession>A0A6A5WGG2</accession>